<feature type="transmembrane region" description="Helical" evidence="12">
    <location>
        <begin position="362"/>
        <end position="383"/>
    </location>
</feature>
<keyword evidence="10" id="KW-1015">Disulfide bond</keyword>
<evidence type="ECO:0000256" key="1">
    <source>
        <dbReference type="ARBA" id="ARBA00004141"/>
    </source>
</evidence>
<dbReference type="InterPro" id="IPR050450">
    <property type="entry name" value="COX15/CtaA_HemeA_synthase"/>
</dbReference>
<feature type="transmembrane region" description="Helical" evidence="12">
    <location>
        <begin position="303"/>
        <end position="321"/>
    </location>
</feature>
<dbReference type="AlphaFoldDB" id="A0A3R8T3T0"/>
<name>A0A3R8T3T0_9BURK</name>
<keyword evidence="8" id="KW-0350">Heme biosynthesis</keyword>
<feature type="transmembrane region" description="Helical" evidence="12">
    <location>
        <begin position="47"/>
        <end position="69"/>
    </location>
</feature>
<organism evidence="13 14">
    <name type="scientific">Aquabacterium soli</name>
    <dbReference type="NCBI Taxonomy" id="2493092"/>
    <lineage>
        <taxon>Bacteria</taxon>
        <taxon>Pseudomonadati</taxon>
        <taxon>Pseudomonadota</taxon>
        <taxon>Betaproteobacteria</taxon>
        <taxon>Burkholderiales</taxon>
        <taxon>Aquabacterium</taxon>
    </lineage>
</organism>
<keyword evidence="6" id="KW-0560">Oxidoreductase</keyword>
<dbReference type="Proteomes" id="UP000269265">
    <property type="component" value="Unassembled WGS sequence"/>
</dbReference>
<evidence type="ECO:0000256" key="4">
    <source>
        <dbReference type="ARBA" id="ARBA00022723"/>
    </source>
</evidence>
<feature type="transmembrane region" description="Helical" evidence="12">
    <location>
        <begin position="231"/>
        <end position="249"/>
    </location>
</feature>
<evidence type="ECO:0000256" key="9">
    <source>
        <dbReference type="ARBA" id="ARBA00023136"/>
    </source>
</evidence>
<dbReference type="RefSeq" id="WP_125244175.1">
    <property type="nucleotide sequence ID" value="NZ_RSED01000012.1"/>
</dbReference>
<gene>
    <name evidence="13" type="ORF">EIP75_15440</name>
</gene>
<evidence type="ECO:0000256" key="12">
    <source>
        <dbReference type="SAM" id="Phobius"/>
    </source>
</evidence>
<feature type="transmembrane region" description="Helical" evidence="12">
    <location>
        <begin position="12"/>
        <end position="35"/>
    </location>
</feature>
<evidence type="ECO:0000256" key="6">
    <source>
        <dbReference type="ARBA" id="ARBA00023002"/>
    </source>
</evidence>
<keyword evidence="2" id="KW-1003">Cell membrane</keyword>
<feature type="transmembrane region" description="Helical" evidence="12">
    <location>
        <begin position="333"/>
        <end position="356"/>
    </location>
</feature>
<dbReference type="PANTHER" id="PTHR35457:SF1">
    <property type="entry name" value="HEME A SYNTHASE"/>
    <property type="match status" value="1"/>
</dbReference>
<evidence type="ECO:0000256" key="2">
    <source>
        <dbReference type="ARBA" id="ARBA00022475"/>
    </source>
</evidence>
<evidence type="ECO:0000313" key="13">
    <source>
        <dbReference type="EMBL" id="RRS03346.1"/>
    </source>
</evidence>
<accession>A0A3R8T3T0</accession>
<keyword evidence="14" id="KW-1185">Reference proteome</keyword>
<keyword evidence="9 12" id="KW-0472">Membrane</keyword>
<reference evidence="13 14" key="1">
    <citation type="submission" date="2018-12" db="EMBL/GenBank/DDBJ databases">
        <title>The whole draft genome of Aquabacterium sp. SJQ9.</title>
        <authorList>
            <person name="Sun L."/>
            <person name="Gao X."/>
            <person name="Chen W."/>
            <person name="Huang K."/>
        </authorList>
    </citation>
    <scope>NUCLEOTIDE SEQUENCE [LARGE SCALE GENOMIC DNA]</scope>
    <source>
        <strain evidence="13 14">SJQ9</strain>
    </source>
</reference>
<comment type="pathway">
    <text evidence="11">Porphyrin-containing compound metabolism.</text>
</comment>
<dbReference type="InterPro" id="IPR003780">
    <property type="entry name" value="COX15/CtaA_fam"/>
</dbReference>
<dbReference type="PANTHER" id="PTHR35457">
    <property type="entry name" value="HEME A SYNTHASE"/>
    <property type="match status" value="1"/>
</dbReference>
<evidence type="ECO:0000256" key="10">
    <source>
        <dbReference type="ARBA" id="ARBA00023157"/>
    </source>
</evidence>
<comment type="subcellular location">
    <subcellularLocation>
        <location evidence="1">Membrane</location>
        <topology evidence="1">Multi-pass membrane protein</topology>
    </subcellularLocation>
</comment>
<dbReference type="OrthoDB" id="1447144at2"/>
<evidence type="ECO:0000313" key="14">
    <source>
        <dbReference type="Proteomes" id="UP000269265"/>
    </source>
</evidence>
<evidence type="ECO:0000256" key="7">
    <source>
        <dbReference type="ARBA" id="ARBA00023004"/>
    </source>
</evidence>
<keyword evidence="7" id="KW-0408">Iron</keyword>
<evidence type="ECO:0000256" key="3">
    <source>
        <dbReference type="ARBA" id="ARBA00022692"/>
    </source>
</evidence>
<dbReference type="GO" id="GO:0016491">
    <property type="term" value="F:oxidoreductase activity"/>
    <property type="evidence" value="ECO:0007669"/>
    <property type="project" value="UniProtKB-KW"/>
</dbReference>
<dbReference type="GO" id="GO:0046872">
    <property type="term" value="F:metal ion binding"/>
    <property type="evidence" value="ECO:0007669"/>
    <property type="project" value="UniProtKB-KW"/>
</dbReference>
<sequence length="405" mass="42389">MSLDAATALVDWAPAIEVGLVGAAVAVLPVLWVALRLRRQGQVGAGAWQRALTLATLFLTIDLVVFGAFTRLTDSGLGCPDWPGCYGSASPVGAHTDIAEAQAAAPTGPVTHGKAWIEMIHRYLASGVGALIVVLMGLAWWRHARERGRGLVSGGQGAALSPWWPTWTFIWVCAQGAFGAFTVTLKLYPLVVTGHLLGGLIGVVLLTAQCRAMAPASTGTAGSLPAVLRRAALWVLGAWFVQAALGAWVSTNGAVLVCSSFPLCQGQWWPAMDWPQGFTLWRGLGHDGQGGFITLPALTAIHMGHRLGAVVATVAVLWLAARAWPVARREAWGLLALLLLQVLSGLSNVVLGWPLLAALGHTLGAALMAGWLTRMAVAAPVVLSVSSGSVVQPPCPPPWSPLPRT</sequence>
<feature type="transmembrane region" description="Helical" evidence="12">
    <location>
        <begin position="123"/>
        <end position="141"/>
    </location>
</feature>
<comment type="caution">
    <text evidence="13">The sequence shown here is derived from an EMBL/GenBank/DDBJ whole genome shotgun (WGS) entry which is preliminary data.</text>
</comment>
<dbReference type="EMBL" id="RSED01000012">
    <property type="protein sequence ID" value="RRS03346.1"/>
    <property type="molecule type" value="Genomic_DNA"/>
</dbReference>
<keyword evidence="3 12" id="KW-0812">Transmembrane</keyword>
<evidence type="ECO:0000256" key="5">
    <source>
        <dbReference type="ARBA" id="ARBA00022989"/>
    </source>
</evidence>
<proteinExistence type="predicted"/>
<dbReference type="GO" id="GO:0016020">
    <property type="term" value="C:membrane"/>
    <property type="evidence" value="ECO:0007669"/>
    <property type="project" value="UniProtKB-SubCell"/>
</dbReference>
<feature type="transmembrane region" description="Helical" evidence="12">
    <location>
        <begin position="187"/>
        <end position="210"/>
    </location>
</feature>
<protein>
    <submittedName>
        <fullName evidence="13">Heme A synthase</fullName>
    </submittedName>
</protein>
<evidence type="ECO:0000256" key="11">
    <source>
        <dbReference type="ARBA" id="ARBA00023444"/>
    </source>
</evidence>
<keyword evidence="4" id="KW-0479">Metal-binding</keyword>
<evidence type="ECO:0000256" key="8">
    <source>
        <dbReference type="ARBA" id="ARBA00023133"/>
    </source>
</evidence>
<dbReference type="GO" id="GO:0006784">
    <property type="term" value="P:heme A biosynthetic process"/>
    <property type="evidence" value="ECO:0007669"/>
    <property type="project" value="InterPro"/>
</dbReference>
<keyword evidence="5 12" id="KW-1133">Transmembrane helix</keyword>
<dbReference type="Pfam" id="PF02628">
    <property type="entry name" value="COX15-CtaA"/>
    <property type="match status" value="1"/>
</dbReference>